<dbReference type="AlphaFoldDB" id="A0AA35YCG6"/>
<gene>
    <name evidence="1" type="ORF">LSALG_LOCUS7481</name>
</gene>
<evidence type="ECO:0008006" key="3">
    <source>
        <dbReference type="Google" id="ProtNLM"/>
    </source>
</evidence>
<dbReference type="Proteomes" id="UP001177003">
    <property type="component" value="Chromosome 1"/>
</dbReference>
<dbReference type="EMBL" id="OX465077">
    <property type="protein sequence ID" value="CAI9266958.1"/>
    <property type="molecule type" value="Genomic_DNA"/>
</dbReference>
<proteinExistence type="predicted"/>
<organism evidence="1 2">
    <name type="scientific">Lactuca saligna</name>
    <name type="common">Willowleaf lettuce</name>
    <dbReference type="NCBI Taxonomy" id="75948"/>
    <lineage>
        <taxon>Eukaryota</taxon>
        <taxon>Viridiplantae</taxon>
        <taxon>Streptophyta</taxon>
        <taxon>Embryophyta</taxon>
        <taxon>Tracheophyta</taxon>
        <taxon>Spermatophyta</taxon>
        <taxon>Magnoliopsida</taxon>
        <taxon>eudicotyledons</taxon>
        <taxon>Gunneridae</taxon>
        <taxon>Pentapetalae</taxon>
        <taxon>asterids</taxon>
        <taxon>campanulids</taxon>
        <taxon>Asterales</taxon>
        <taxon>Asteraceae</taxon>
        <taxon>Cichorioideae</taxon>
        <taxon>Cichorieae</taxon>
        <taxon>Lactucinae</taxon>
        <taxon>Lactuca</taxon>
    </lineage>
</organism>
<sequence>MSEFHNVVDVDEHGILNNHSTDERNDMVDNELEVIMTDDYQFARFHGDNRKRLLKELSILSRCSHGEAHIKPFQIGQVFKTKLDVKNFMNSHVIETRRYLYLAKDDKIRIRVKCKGVVSKPSKAVDGSGPSTRSREK</sequence>
<evidence type="ECO:0000313" key="2">
    <source>
        <dbReference type="Proteomes" id="UP001177003"/>
    </source>
</evidence>
<keyword evidence="2" id="KW-1185">Reference proteome</keyword>
<evidence type="ECO:0000313" key="1">
    <source>
        <dbReference type="EMBL" id="CAI9266958.1"/>
    </source>
</evidence>
<name>A0AA35YCG6_LACSI</name>
<reference evidence="1" key="1">
    <citation type="submission" date="2023-04" db="EMBL/GenBank/DDBJ databases">
        <authorList>
            <person name="Vijverberg K."/>
            <person name="Xiong W."/>
            <person name="Schranz E."/>
        </authorList>
    </citation>
    <scope>NUCLEOTIDE SEQUENCE</scope>
</reference>
<protein>
    <recommendedName>
        <fullName evidence="3">Transposase MuDR plant domain-containing protein</fullName>
    </recommendedName>
</protein>
<accession>A0AA35YCG6</accession>